<evidence type="ECO:0000313" key="2">
    <source>
        <dbReference type="EMBL" id="OHA83377.1"/>
    </source>
</evidence>
<evidence type="ECO:0000313" key="3">
    <source>
        <dbReference type="Proteomes" id="UP000177987"/>
    </source>
</evidence>
<dbReference type="EMBL" id="MHUW01000017">
    <property type="protein sequence ID" value="OHA83377.1"/>
    <property type="molecule type" value="Genomic_DNA"/>
</dbReference>
<organism evidence="2 3">
    <name type="scientific">Candidatus Yonathbacteria bacterium RIFCSPLOWO2_01_FULL_47_33b</name>
    <dbReference type="NCBI Taxonomy" id="1802727"/>
    <lineage>
        <taxon>Bacteria</taxon>
        <taxon>Candidatus Yonathiibacteriota</taxon>
    </lineage>
</organism>
<accession>A0A1G2SE87</accession>
<dbReference type="AlphaFoldDB" id="A0A1G2SE87"/>
<proteinExistence type="predicted"/>
<sequence>MGVRMKKPRSQLVLLQYQVERLLSRKSMKFGFTASVTEKHDETEAVEKQSSSTEYTIPSLQKKD</sequence>
<name>A0A1G2SE87_9BACT</name>
<reference evidence="2 3" key="1">
    <citation type="journal article" date="2016" name="Nat. Commun.">
        <title>Thousands of microbial genomes shed light on interconnected biogeochemical processes in an aquifer system.</title>
        <authorList>
            <person name="Anantharaman K."/>
            <person name="Brown C.T."/>
            <person name="Hug L.A."/>
            <person name="Sharon I."/>
            <person name="Castelle C.J."/>
            <person name="Probst A.J."/>
            <person name="Thomas B.C."/>
            <person name="Singh A."/>
            <person name="Wilkins M.J."/>
            <person name="Karaoz U."/>
            <person name="Brodie E.L."/>
            <person name="Williams K.H."/>
            <person name="Hubbard S.S."/>
            <person name="Banfield J.F."/>
        </authorList>
    </citation>
    <scope>NUCLEOTIDE SEQUENCE [LARGE SCALE GENOMIC DNA]</scope>
</reference>
<dbReference type="Proteomes" id="UP000177987">
    <property type="component" value="Unassembled WGS sequence"/>
</dbReference>
<dbReference type="STRING" id="1802727.A2937_03570"/>
<evidence type="ECO:0000256" key="1">
    <source>
        <dbReference type="SAM" id="MobiDB-lite"/>
    </source>
</evidence>
<feature type="compositionally biased region" description="Polar residues" evidence="1">
    <location>
        <begin position="48"/>
        <end position="64"/>
    </location>
</feature>
<gene>
    <name evidence="2" type="ORF">A2937_03570</name>
</gene>
<feature type="region of interest" description="Disordered" evidence="1">
    <location>
        <begin position="40"/>
        <end position="64"/>
    </location>
</feature>
<protein>
    <submittedName>
        <fullName evidence="2">Uncharacterized protein</fullName>
    </submittedName>
</protein>
<comment type="caution">
    <text evidence="2">The sequence shown here is derived from an EMBL/GenBank/DDBJ whole genome shotgun (WGS) entry which is preliminary data.</text>
</comment>